<protein>
    <submittedName>
        <fullName evidence="3">GNAT family N-acetyltransferase</fullName>
    </submittedName>
</protein>
<keyword evidence="4" id="KW-1185">Reference proteome</keyword>
<dbReference type="PANTHER" id="PTHR36174">
    <property type="entry name" value="LIPID II:GLYCINE GLYCYLTRANSFERASE"/>
    <property type="match status" value="1"/>
</dbReference>
<accession>A0A8A2VH95</accession>
<dbReference type="Gene3D" id="3.40.630.30">
    <property type="match status" value="1"/>
</dbReference>
<dbReference type="InterPro" id="IPR038740">
    <property type="entry name" value="BioF2-like_GNAT_dom"/>
</dbReference>
<dbReference type="KEGG" id="hakz:J0X25_03465"/>
<evidence type="ECO:0000256" key="1">
    <source>
        <dbReference type="SAM" id="MobiDB-lite"/>
    </source>
</evidence>
<reference evidence="3 4" key="1">
    <citation type="submission" date="2021-03" db="EMBL/GenBank/DDBJ databases">
        <title>Haloterrigena longa sp. nov. and Haloterrigena limicola sp. nov., extremely halophilic archaea isolated from a salt lake.</title>
        <authorList>
            <person name="Henglin C."/>
        </authorList>
    </citation>
    <scope>NUCLEOTIDE SEQUENCE [LARGE SCALE GENOMIC DNA]</scope>
    <source>
        <strain evidence="3 4">KZCA68</strain>
    </source>
</reference>
<dbReference type="RefSeq" id="WP_207289710.1">
    <property type="nucleotide sequence ID" value="NZ_CP071462.1"/>
</dbReference>
<dbReference type="EMBL" id="CP071462">
    <property type="protein sequence ID" value="QSX00038.1"/>
    <property type="molecule type" value="Genomic_DNA"/>
</dbReference>
<dbReference type="AlphaFoldDB" id="A0A8A2VH95"/>
<gene>
    <name evidence="3" type="ORF">J0X25_03465</name>
</gene>
<evidence type="ECO:0000313" key="4">
    <source>
        <dbReference type="Proteomes" id="UP000663203"/>
    </source>
</evidence>
<organism evidence="3 4">
    <name type="scientific">Haloterrigena alkaliphila</name>
    <dbReference type="NCBI Taxonomy" id="2816475"/>
    <lineage>
        <taxon>Archaea</taxon>
        <taxon>Methanobacteriati</taxon>
        <taxon>Methanobacteriota</taxon>
        <taxon>Stenosarchaea group</taxon>
        <taxon>Halobacteria</taxon>
        <taxon>Halobacteriales</taxon>
        <taxon>Natrialbaceae</taxon>
        <taxon>Haloterrigena</taxon>
    </lineage>
</organism>
<dbReference type="InterPro" id="IPR050644">
    <property type="entry name" value="PG_Glycine_Bridge_Synth"/>
</dbReference>
<dbReference type="Pfam" id="PF13480">
    <property type="entry name" value="Acetyltransf_6"/>
    <property type="match status" value="1"/>
</dbReference>
<name>A0A8A2VH95_9EURY</name>
<dbReference type="InterPro" id="IPR016181">
    <property type="entry name" value="Acyl_CoA_acyltransferase"/>
</dbReference>
<feature type="region of interest" description="Disordered" evidence="1">
    <location>
        <begin position="198"/>
        <end position="218"/>
    </location>
</feature>
<evidence type="ECO:0000313" key="3">
    <source>
        <dbReference type="EMBL" id="QSX00038.1"/>
    </source>
</evidence>
<feature type="domain" description="BioF2-like acetyltransferase" evidence="2">
    <location>
        <begin position="163"/>
        <end position="302"/>
    </location>
</feature>
<dbReference type="GeneID" id="63186332"/>
<evidence type="ECO:0000259" key="2">
    <source>
        <dbReference type="Pfam" id="PF13480"/>
    </source>
</evidence>
<dbReference type="Proteomes" id="UP000663203">
    <property type="component" value="Chromosome"/>
</dbReference>
<dbReference type="PANTHER" id="PTHR36174:SF1">
    <property type="entry name" value="LIPID II:GLYCINE GLYCYLTRANSFERASE"/>
    <property type="match status" value="1"/>
</dbReference>
<sequence>MDVTEITSDEWTDHLPETGFDPFHTGEALEVIDRYADGNVRLFVGKRGEQPVGLFPLFVRDEGPLTFVMSPPPGLAVPRLGPVLMPTSPKQRKREKANQRFTEAVLERIDAADPLTAFGMVSTPEYTDPRPYSWNGLYVDARFTYAIDLAERGVEDVLNAFTSDLRSEIRKRNELDIDITVEGGNAARQVCADMKERHAEQGLSYPTPPSFSEDLVDSPDDRSRVYVARAPDGSYLSGITILYSNDEAIFWQGGAKANYQNVSVNSLLHWRIIEDILDDPELKSVERYDLGNAGVERISDYKSKFDAQLRSHYEVKSNLMRLAKKAYSAQRHLQGTDLSDIKTAVRQRYNGVSEKRPETLARFRS</sequence>
<proteinExistence type="predicted"/>
<dbReference type="SUPFAM" id="SSF55729">
    <property type="entry name" value="Acyl-CoA N-acyltransferases (Nat)"/>
    <property type="match status" value="1"/>
</dbReference>